<keyword evidence="12" id="KW-0325">Glycoprotein</keyword>
<feature type="region of interest" description="Disordered" evidence="14">
    <location>
        <begin position="733"/>
        <end position="798"/>
    </location>
</feature>
<dbReference type="InterPro" id="IPR001879">
    <property type="entry name" value="GPCR_2_extracellular_dom"/>
</dbReference>
<keyword evidence="3" id="KW-1003">Cell membrane</keyword>
<feature type="transmembrane region" description="Helical" evidence="15">
    <location>
        <begin position="447"/>
        <end position="472"/>
    </location>
</feature>
<evidence type="ECO:0000313" key="19">
    <source>
        <dbReference type="EMBL" id="OWF53624.1"/>
    </source>
</evidence>
<dbReference type="Gene3D" id="4.10.1240.10">
    <property type="entry name" value="GPCR, family 2, extracellular hormone receptor domain"/>
    <property type="match status" value="1"/>
</dbReference>
<evidence type="ECO:0000256" key="5">
    <source>
        <dbReference type="ARBA" id="ARBA00022729"/>
    </source>
</evidence>
<comment type="similarity">
    <text evidence="2">Belongs to the G-protein coupled receptor 2 family. Adhesion G-protein coupled receptor (ADGR) subfamily.</text>
</comment>
<dbReference type="InterPro" id="IPR036445">
    <property type="entry name" value="GPCR_2_extracell_dom_sf"/>
</dbReference>
<dbReference type="InterPro" id="IPR000832">
    <property type="entry name" value="GPCR_2_secretin-like"/>
</dbReference>
<feature type="compositionally biased region" description="Basic and acidic residues" evidence="14">
    <location>
        <begin position="752"/>
        <end position="761"/>
    </location>
</feature>
<evidence type="ECO:0000256" key="11">
    <source>
        <dbReference type="ARBA" id="ARBA00023170"/>
    </source>
</evidence>
<keyword evidence="4 15" id="KW-0812">Transmembrane</keyword>
<dbReference type="PANTHER" id="PTHR12011">
    <property type="entry name" value="ADHESION G-PROTEIN COUPLED RECEPTOR"/>
    <property type="match status" value="1"/>
</dbReference>
<evidence type="ECO:0000256" key="3">
    <source>
        <dbReference type="ARBA" id="ARBA00022475"/>
    </source>
</evidence>
<dbReference type="InterPro" id="IPR057244">
    <property type="entry name" value="GAIN_B"/>
</dbReference>
<dbReference type="InterPro" id="IPR032471">
    <property type="entry name" value="AGRL2-4_GAIN_subdom_A"/>
</dbReference>
<evidence type="ECO:0000256" key="1">
    <source>
        <dbReference type="ARBA" id="ARBA00004651"/>
    </source>
</evidence>
<dbReference type="PROSITE" id="PS50227">
    <property type="entry name" value="G_PROTEIN_RECEP_F2_3"/>
    <property type="match status" value="1"/>
</dbReference>
<dbReference type="PRINTS" id="PR01694">
    <property type="entry name" value="BAIPRECURSOR"/>
</dbReference>
<keyword evidence="7 15" id="KW-1133">Transmembrane helix</keyword>
<feature type="transmembrane region" description="Helical" evidence="15">
    <location>
        <begin position="518"/>
        <end position="545"/>
    </location>
</feature>
<protein>
    <submittedName>
        <fullName evidence="19">Brain-specific angiogenesis inhibitor 1</fullName>
    </submittedName>
</protein>
<proteinExistence type="inferred from homology"/>
<evidence type="ECO:0000259" key="16">
    <source>
        <dbReference type="PROSITE" id="PS50221"/>
    </source>
</evidence>
<evidence type="ECO:0000259" key="17">
    <source>
        <dbReference type="PROSITE" id="PS50227"/>
    </source>
</evidence>
<evidence type="ECO:0000256" key="9">
    <source>
        <dbReference type="ARBA" id="ARBA00023136"/>
    </source>
</evidence>
<keyword evidence="5" id="KW-0732">Signal</keyword>
<feature type="compositionally biased region" description="Polar residues" evidence="14">
    <location>
        <begin position="639"/>
        <end position="655"/>
    </location>
</feature>
<accession>A0A210QY25</accession>
<keyword evidence="8" id="KW-0297">G-protein coupled receptor</keyword>
<feature type="domain" description="G-protein coupled receptors family 2 profile 1" evidence="17">
    <location>
        <begin position="1"/>
        <end position="70"/>
    </location>
</feature>
<keyword evidence="10" id="KW-1015">Disulfide bond</keyword>
<keyword evidence="6" id="KW-0677">Repeat</keyword>
<feature type="domain" description="G-protein coupled receptors family 2 profile 2" evidence="18">
    <location>
        <begin position="374"/>
        <end position="614"/>
    </location>
</feature>
<dbReference type="GO" id="GO:0004930">
    <property type="term" value="F:G protein-coupled receptor activity"/>
    <property type="evidence" value="ECO:0007669"/>
    <property type="project" value="UniProtKB-KW"/>
</dbReference>
<dbReference type="CDD" id="cd15040">
    <property type="entry name" value="7tmB2_Adhesion"/>
    <property type="match status" value="1"/>
</dbReference>
<evidence type="ECO:0000256" key="15">
    <source>
        <dbReference type="SAM" id="Phobius"/>
    </source>
</evidence>
<dbReference type="FunFam" id="1.20.1070.10:FF:000058">
    <property type="entry name" value="Adhesion G protein-coupled receptor F5"/>
    <property type="match status" value="1"/>
</dbReference>
<dbReference type="OrthoDB" id="6150053at2759"/>
<feature type="compositionally biased region" description="Polar residues" evidence="14">
    <location>
        <begin position="733"/>
        <end position="751"/>
    </location>
</feature>
<keyword evidence="20" id="KW-1185">Reference proteome</keyword>
<evidence type="ECO:0000256" key="6">
    <source>
        <dbReference type="ARBA" id="ARBA00022737"/>
    </source>
</evidence>
<dbReference type="PRINTS" id="PR00249">
    <property type="entry name" value="GPCRSECRETIN"/>
</dbReference>
<dbReference type="Pfam" id="PF00002">
    <property type="entry name" value="7tm_2"/>
    <property type="match status" value="1"/>
</dbReference>
<dbReference type="InterPro" id="IPR017981">
    <property type="entry name" value="GPCR_2-like_7TM"/>
</dbReference>
<comment type="caution">
    <text evidence="19">The sequence shown here is derived from an EMBL/GenBank/DDBJ whole genome shotgun (WGS) entry which is preliminary data.</text>
</comment>
<dbReference type="PROSITE" id="PS50221">
    <property type="entry name" value="GAIN_B"/>
    <property type="match status" value="1"/>
</dbReference>
<name>A0A210QY25_MIZYE</name>
<dbReference type="SUPFAM" id="SSF111418">
    <property type="entry name" value="Hormone receptor domain"/>
    <property type="match status" value="1"/>
</dbReference>
<evidence type="ECO:0000256" key="12">
    <source>
        <dbReference type="ARBA" id="ARBA00023180"/>
    </source>
</evidence>
<feature type="transmembrane region" description="Helical" evidence="15">
    <location>
        <begin position="373"/>
        <end position="397"/>
    </location>
</feature>
<feature type="transmembrane region" description="Helical" evidence="15">
    <location>
        <begin position="479"/>
        <end position="498"/>
    </location>
</feature>
<evidence type="ECO:0000256" key="2">
    <source>
        <dbReference type="ARBA" id="ARBA00007343"/>
    </source>
</evidence>
<keyword evidence="13" id="KW-0807">Transducer</keyword>
<feature type="domain" description="GAIN-B" evidence="16">
    <location>
        <begin position="221"/>
        <end position="366"/>
    </location>
</feature>
<keyword evidence="11" id="KW-0675">Receptor</keyword>
<sequence>MTLFVYRPADRPCVKNKDSSGIIWNQTFPDETAYSSCPSGYKGVLLRVCVRDGYVGKWGRPDYSRCVKEQLQNISNQVDRIQSGLAVISLADLLQEMANATESIVTDDQLTVGDLGSCVDIISRIANISEKQQANISTTETEDFVSTVDYLLNADSSDKWASLQTGNNVVPAASVMEAVSTFGKSVVKSLTTDDLRSVRKNNIIVEFRKSPPGNIYFPFISTTSTLQDDFGASLVMRQETITNNQLNERETVDYVATYYKTLSDFIRVDVQETGLVEGQRLASGILALTLASGPQANLDPPLELQYLHNEELVGERTCVFWNFSLPNGGEWSSKGCIVVFADVTTTRCQCDHLTNFAIMMSPYTNVNNAHHKILGIMSIIGCAISITGMAVTVVCHLCCWRSVKSDKSTILVSMCIALILAMILFLAGVEQTSNKTICTVIAVALHYIFLAVFFLMLTEGIAVAMSVLFVFSSSSKLRYLLPIGWGVPAIIVGISTGATQLEGYGNENFCWLSVSNSVLFAFIVPALAVIVANFIIAVLVFRALFSTRFVMNKTRKGKLMTAVRSVAVLAPLLGLTWIFGVLSVNEDTVMFQYFFVIFNSLQGLFIFVFHCLLSKVMRDAIKRKIPCLGLSAREKSKLGSSSNRLKTNPTSETGVSGTGKCLPGPTIDSVTAFSNGGYKIEKNGKDFHPNDNGVSKPDTSQSEFKQNGIGNLKHHIGEKGTYQNKINKTSKHLQMNTNSDSGSHASGSQRDSLSDKSDRFKYMQWTDDGRTSVSFRAAPFGGIRKPPSNSDGYNPARL</sequence>
<feature type="region of interest" description="Disordered" evidence="14">
    <location>
        <begin position="681"/>
        <end position="706"/>
    </location>
</feature>
<dbReference type="InterPro" id="IPR008077">
    <property type="entry name" value="GPCR_2_brain_angio_inhib"/>
</dbReference>
<evidence type="ECO:0000313" key="20">
    <source>
        <dbReference type="Proteomes" id="UP000242188"/>
    </source>
</evidence>
<comment type="subcellular location">
    <subcellularLocation>
        <location evidence="1">Cell membrane</location>
        <topology evidence="1">Multi-pass membrane protein</topology>
    </subcellularLocation>
</comment>
<feature type="transmembrane region" description="Helical" evidence="15">
    <location>
        <begin position="409"/>
        <end position="427"/>
    </location>
</feature>
<dbReference type="Pfam" id="PF16489">
    <property type="entry name" value="GAIN"/>
    <property type="match status" value="1"/>
</dbReference>
<organism evidence="19 20">
    <name type="scientific">Mizuhopecten yessoensis</name>
    <name type="common">Japanese scallop</name>
    <name type="synonym">Patinopecten yessoensis</name>
    <dbReference type="NCBI Taxonomy" id="6573"/>
    <lineage>
        <taxon>Eukaryota</taxon>
        <taxon>Metazoa</taxon>
        <taxon>Spiralia</taxon>
        <taxon>Lophotrochozoa</taxon>
        <taxon>Mollusca</taxon>
        <taxon>Bivalvia</taxon>
        <taxon>Autobranchia</taxon>
        <taxon>Pteriomorphia</taxon>
        <taxon>Pectinida</taxon>
        <taxon>Pectinoidea</taxon>
        <taxon>Pectinidae</taxon>
        <taxon>Mizuhopecten</taxon>
    </lineage>
</organism>
<dbReference type="Gene3D" id="1.20.1070.10">
    <property type="entry name" value="Rhodopsin 7-helix transmembrane proteins"/>
    <property type="match status" value="1"/>
</dbReference>
<dbReference type="PROSITE" id="PS50261">
    <property type="entry name" value="G_PROTEIN_RECEP_F2_4"/>
    <property type="match status" value="1"/>
</dbReference>
<evidence type="ECO:0000256" key="7">
    <source>
        <dbReference type="ARBA" id="ARBA00022989"/>
    </source>
</evidence>
<dbReference type="Pfam" id="PF01825">
    <property type="entry name" value="GPS"/>
    <property type="match status" value="1"/>
</dbReference>
<evidence type="ECO:0000256" key="8">
    <source>
        <dbReference type="ARBA" id="ARBA00023040"/>
    </source>
</evidence>
<dbReference type="Proteomes" id="UP000242188">
    <property type="component" value="Unassembled WGS sequence"/>
</dbReference>
<reference evidence="19 20" key="1">
    <citation type="journal article" date="2017" name="Nat. Ecol. Evol.">
        <title>Scallop genome provides insights into evolution of bilaterian karyotype and development.</title>
        <authorList>
            <person name="Wang S."/>
            <person name="Zhang J."/>
            <person name="Jiao W."/>
            <person name="Li J."/>
            <person name="Xun X."/>
            <person name="Sun Y."/>
            <person name="Guo X."/>
            <person name="Huan P."/>
            <person name="Dong B."/>
            <person name="Zhang L."/>
            <person name="Hu X."/>
            <person name="Sun X."/>
            <person name="Wang J."/>
            <person name="Zhao C."/>
            <person name="Wang Y."/>
            <person name="Wang D."/>
            <person name="Huang X."/>
            <person name="Wang R."/>
            <person name="Lv J."/>
            <person name="Li Y."/>
            <person name="Zhang Z."/>
            <person name="Liu B."/>
            <person name="Lu W."/>
            <person name="Hui Y."/>
            <person name="Liang J."/>
            <person name="Zhou Z."/>
            <person name="Hou R."/>
            <person name="Li X."/>
            <person name="Liu Y."/>
            <person name="Li H."/>
            <person name="Ning X."/>
            <person name="Lin Y."/>
            <person name="Zhao L."/>
            <person name="Xing Q."/>
            <person name="Dou J."/>
            <person name="Li Y."/>
            <person name="Mao J."/>
            <person name="Guo H."/>
            <person name="Dou H."/>
            <person name="Li T."/>
            <person name="Mu C."/>
            <person name="Jiang W."/>
            <person name="Fu Q."/>
            <person name="Fu X."/>
            <person name="Miao Y."/>
            <person name="Liu J."/>
            <person name="Yu Q."/>
            <person name="Li R."/>
            <person name="Liao H."/>
            <person name="Li X."/>
            <person name="Kong Y."/>
            <person name="Jiang Z."/>
            <person name="Chourrout D."/>
            <person name="Li R."/>
            <person name="Bao Z."/>
        </authorList>
    </citation>
    <scope>NUCLEOTIDE SEQUENCE [LARGE SCALE GENOMIC DNA]</scope>
    <source>
        <strain evidence="19 20">PY_sf001</strain>
    </source>
</reference>
<evidence type="ECO:0000256" key="13">
    <source>
        <dbReference type="ARBA" id="ARBA00023224"/>
    </source>
</evidence>
<dbReference type="GO" id="GO:0005886">
    <property type="term" value="C:plasma membrane"/>
    <property type="evidence" value="ECO:0007669"/>
    <property type="project" value="UniProtKB-SubCell"/>
</dbReference>
<gene>
    <name evidence="19" type="ORF">KP79_PYT05274</name>
</gene>
<dbReference type="STRING" id="6573.A0A210QY25"/>
<dbReference type="Gene3D" id="2.60.220.50">
    <property type="match status" value="1"/>
</dbReference>
<evidence type="ECO:0000256" key="4">
    <source>
        <dbReference type="ARBA" id="ARBA00022692"/>
    </source>
</evidence>
<feature type="compositionally biased region" description="Polar residues" evidence="14">
    <location>
        <begin position="697"/>
        <end position="706"/>
    </location>
</feature>
<feature type="region of interest" description="Disordered" evidence="14">
    <location>
        <begin position="639"/>
        <end position="659"/>
    </location>
</feature>
<dbReference type="GO" id="GO:0007166">
    <property type="term" value="P:cell surface receptor signaling pathway"/>
    <property type="evidence" value="ECO:0007669"/>
    <property type="project" value="InterPro"/>
</dbReference>
<evidence type="ECO:0000256" key="14">
    <source>
        <dbReference type="SAM" id="MobiDB-lite"/>
    </source>
</evidence>
<feature type="transmembrane region" description="Helical" evidence="15">
    <location>
        <begin position="566"/>
        <end position="584"/>
    </location>
</feature>
<evidence type="ECO:0000259" key="18">
    <source>
        <dbReference type="PROSITE" id="PS50261"/>
    </source>
</evidence>
<dbReference type="EMBL" id="NEDP02001298">
    <property type="protein sequence ID" value="OWF53624.1"/>
    <property type="molecule type" value="Genomic_DNA"/>
</dbReference>
<dbReference type="PANTHER" id="PTHR12011:SF347">
    <property type="entry name" value="FI21270P1-RELATED"/>
    <property type="match status" value="1"/>
</dbReference>
<dbReference type="InterPro" id="IPR046338">
    <property type="entry name" value="GAIN_dom_sf"/>
</dbReference>
<dbReference type="AlphaFoldDB" id="A0A210QY25"/>
<keyword evidence="9 15" id="KW-0472">Membrane</keyword>
<evidence type="ECO:0000256" key="10">
    <source>
        <dbReference type="ARBA" id="ARBA00023157"/>
    </source>
</evidence>
<dbReference type="InterPro" id="IPR000203">
    <property type="entry name" value="GPS"/>
</dbReference>
<feature type="transmembrane region" description="Helical" evidence="15">
    <location>
        <begin position="590"/>
        <end position="613"/>
    </location>
</feature>
<dbReference type="SMART" id="SM00303">
    <property type="entry name" value="GPS"/>
    <property type="match status" value="1"/>
</dbReference>